<evidence type="ECO:0000313" key="3">
    <source>
        <dbReference type="Proteomes" id="UP000234681"/>
    </source>
</evidence>
<dbReference type="AlphaFoldDB" id="A6JHT8"/>
<proteinExistence type="predicted"/>
<evidence type="ECO:0000256" key="1">
    <source>
        <dbReference type="SAM" id="MobiDB-lite"/>
    </source>
</evidence>
<accession>A6JHT8</accession>
<evidence type="ECO:0000313" key="2">
    <source>
        <dbReference type="EMBL" id="EDL94412.1"/>
    </source>
</evidence>
<dbReference type="Proteomes" id="UP000234681">
    <property type="component" value="Chromosome 1"/>
</dbReference>
<name>A6JHT8_RAT</name>
<dbReference type="EMBL" id="CH473986">
    <property type="protein sequence ID" value="EDL94412.1"/>
    <property type="molecule type" value="Genomic_DNA"/>
</dbReference>
<sequence>MAKSTETGDQHVTPAWVNPASFSRHGWQRATSKYFTSLSESIRFPKAVVTARFSPRTEQQPGKPLPSVEQASVELTGVQ</sequence>
<gene>
    <name evidence="2" type="ORF">rCG_57650</name>
</gene>
<organism evidence="2 3">
    <name type="scientific">Rattus norvegicus</name>
    <name type="common">Rat</name>
    <dbReference type="NCBI Taxonomy" id="10116"/>
    <lineage>
        <taxon>Eukaryota</taxon>
        <taxon>Metazoa</taxon>
        <taxon>Chordata</taxon>
        <taxon>Craniata</taxon>
        <taxon>Vertebrata</taxon>
        <taxon>Euteleostomi</taxon>
        <taxon>Mammalia</taxon>
        <taxon>Eutheria</taxon>
        <taxon>Euarchontoglires</taxon>
        <taxon>Glires</taxon>
        <taxon>Rodentia</taxon>
        <taxon>Myomorpha</taxon>
        <taxon>Muroidea</taxon>
        <taxon>Muridae</taxon>
        <taxon>Murinae</taxon>
        <taxon>Rattus</taxon>
    </lineage>
</organism>
<protein>
    <submittedName>
        <fullName evidence="2">RCG57650</fullName>
    </submittedName>
</protein>
<reference evidence="3" key="1">
    <citation type="submission" date="2005-09" db="EMBL/GenBank/DDBJ databases">
        <authorList>
            <person name="Mural R.J."/>
            <person name="Li P.W."/>
            <person name="Adams M.D."/>
            <person name="Amanatides P.G."/>
            <person name="Baden-Tillson H."/>
            <person name="Barnstead M."/>
            <person name="Chin S.H."/>
            <person name="Dew I."/>
            <person name="Evans C.A."/>
            <person name="Ferriera S."/>
            <person name="Flanigan M."/>
            <person name="Fosler C."/>
            <person name="Glodek A."/>
            <person name="Gu Z."/>
            <person name="Holt R.A."/>
            <person name="Jennings D."/>
            <person name="Kraft C.L."/>
            <person name="Lu F."/>
            <person name="Nguyen T."/>
            <person name="Nusskern D.R."/>
            <person name="Pfannkoch C.M."/>
            <person name="Sitter C."/>
            <person name="Sutton G.G."/>
            <person name="Venter J.C."/>
            <person name="Wang Z."/>
            <person name="Woodage T."/>
            <person name="Zheng X.H."/>
            <person name="Zhong F."/>
        </authorList>
    </citation>
    <scope>NUCLEOTIDE SEQUENCE [LARGE SCALE GENOMIC DNA]</scope>
    <source>
        <strain>BN</strain>
        <strain evidence="3">Sprague-Dawley</strain>
    </source>
</reference>
<feature type="region of interest" description="Disordered" evidence="1">
    <location>
        <begin position="53"/>
        <end position="79"/>
    </location>
</feature>